<dbReference type="Gene3D" id="3.30.160.60">
    <property type="entry name" value="Classic Zinc Finger"/>
    <property type="match status" value="1"/>
</dbReference>
<reference evidence="1" key="1">
    <citation type="submission" date="2023-06" db="EMBL/GenBank/DDBJ databases">
        <title>Genome-scale phylogeny and comparative genomics of the fungal order Sordariales.</title>
        <authorList>
            <consortium name="Lawrence Berkeley National Laboratory"/>
            <person name="Hensen N."/>
            <person name="Bonometti L."/>
            <person name="Westerberg I."/>
            <person name="Brannstrom I.O."/>
            <person name="Guillou S."/>
            <person name="Cros-Aarteil S."/>
            <person name="Calhoun S."/>
            <person name="Haridas S."/>
            <person name="Kuo A."/>
            <person name="Mondo S."/>
            <person name="Pangilinan J."/>
            <person name="Riley R."/>
            <person name="Labutti K."/>
            <person name="Andreopoulos B."/>
            <person name="Lipzen A."/>
            <person name="Chen C."/>
            <person name="Yanf M."/>
            <person name="Daum C."/>
            <person name="Ng V."/>
            <person name="Clum A."/>
            <person name="Steindorff A."/>
            <person name="Ohm R."/>
            <person name="Martin F."/>
            <person name="Silar P."/>
            <person name="Natvig D."/>
            <person name="Lalanne C."/>
            <person name="Gautier V."/>
            <person name="Ament-Velasquez S.L."/>
            <person name="Kruys A."/>
            <person name="Hutchinson M.I."/>
            <person name="Powell A.J."/>
            <person name="Barry K."/>
            <person name="Miller A.N."/>
            <person name="Grigoriev I.V."/>
            <person name="Debuchy R."/>
            <person name="Gladieux P."/>
            <person name="Thoren M.H."/>
            <person name="Johannesson H."/>
        </authorList>
    </citation>
    <scope>NUCLEOTIDE SEQUENCE</scope>
    <source>
        <strain evidence="1">PSN4</strain>
    </source>
</reference>
<evidence type="ECO:0000313" key="2">
    <source>
        <dbReference type="Proteomes" id="UP001239445"/>
    </source>
</evidence>
<name>A0AAJ0F7V7_9PEZI</name>
<comment type="caution">
    <text evidence="1">The sequence shown here is derived from an EMBL/GenBank/DDBJ whole genome shotgun (WGS) entry which is preliminary data.</text>
</comment>
<keyword evidence="2" id="KW-1185">Reference proteome</keyword>
<dbReference type="AlphaFoldDB" id="A0AAJ0F7V7"/>
<organism evidence="1 2">
    <name type="scientific">Echria macrotheca</name>
    <dbReference type="NCBI Taxonomy" id="438768"/>
    <lineage>
        <taxon>Eukaryota</taxon>
        <taxon>Fungi</taxon>
        <taxon>Dikarya</taxon>
        <taxon>Ascomycota</taxon>
        <taxon>Pezizomycotina</taxon>
        <taxon>Sordariomycetes</taxon>
        <taxon>Sordariomycetidae</taxon>
        <taxon>Sordariales</taxon>
        <taxon>Schizotheciaceae</taxon>
        <taxon>Echria</taxon>
    </lineage>
</organism>
<proteinExistence type="predicted"/>
<evidence type="ECO:0000313" key="1">
    <source>
        <dbReference type="EMBL" id="KAK1753733.1"/>
    </source>
</evidence>
<dbReference type="EMBL" id="MU839837">
    <property type="protein sequence ID" value="KAK1753733.1"/>
    <property type="molecule type" value="Genomic_DNA"/>
</dbReference>
<accession>A0AAJ0F7V7</accession>
<evidence type="ECO:0008006" key="3">
    <source>
        <dbReference type="Google" id="ProtNLM"/>
    </source>
</evidence>
<sequence>MATEPDVNTNSWLSATTDDSPEMVSIRLDEFGGVLDSFSTTMMPGTVVWPHTLLDWGTLGHRHTDAHPTPAPEDPTAGLLQGYPSISVTPPFGNVNLDPSLGLVPVQDLPAVPASHGFNGKRDGHGRPICVCGTAYSRMYSLKRHIKTASVKELKASPPSALPSLPLGMALFPCMFCEKYQGTNAFPRRDYLRQHLKAFHKHHDGQIDAHIQACFPA</sequence>
<dbReference type="Proteomes" id="UP001239445">
    <property type="component" value="Unassembled WGS sequence"/>
</dbReference>
<protein>
    <recommendedName>
        <fullName evidence="3">C2H2-type domain-containing protein</fullName>
    </recommendedName>
</protein>
<gene>
    <name evidence="1" type="ORF">QBC47DRAFT_462492</name>
</gene>